<keyword evidence="9 13" id="KW-1133">Transmembrane helix</keyword>
<reference evidence="15 16" key="1">
    <citation type="submission" date="2018-04" db="EMBL/GenBank/DDBJ databases">
        <title>Polynucleobacter sp. UK-Long2-W17 genome.</title>
        <authorList>
            <person name="Hahn M.W."/>
        </authorList>
    </citation>
    <scope>NUCLEOTIDE SEQUENCE [LARGE SCALE GENOMIC DNA]</scope>
    <source>
        <strain evidence="15 16">UK-Long2-W17</strain>
    </source>
</reference>
<feature type="transmembrane region" description="Helical" evidence="13">
    <location>
        <begin position="140"/>
        <end position="167"/>
    </location>
</feature>
<keyword evidence="8" id="KW-0249">Electron transport</keyword>
<dbReference type="GO" id="GO:0009055">
    <property type="term" value="F:electron transfer activity"/>
    <property type="evidence" value="ECO:0007669"/>
    <property type="project" value="InterPro"/>
</dbReference>
<keyword evidence="10" id="KW-0408">Iron</keyword>
<dbReference type="AlphaFoldDB" id="A0A6M9PLJ9"/>
<evidence type="ECO:0000259" key="14">
    <source>
        <dbReference type="Pfam" id="PF01292"/>
    </source>
</evidence>
<keyword evidence="5" id="KW-0349">Heme</keyword>
<comment type="cofactor">
    <cofactor evidence="1">
        <name>heme b</name>
        <dbReference type="ChEBI" id="CHEBI:60344"/>
    </cofactor>
</comment>
<evidence type="ECO:0000256" key="1">
    <source>
        <dbReference type="ARBA" id="ARBA00001970"/>
    </source>
</evidence>
<evidence type="ECO:0000256" key="12">
    <source>
        <dbReference type="ARBA" id="ARBA00037975"/>
    </source>
</evidence>
<evidence type="ECO:0000256" key="13">
    <source>
        <dbReference type="SAM" id="Phobius"/>
    </source>
</evidence>
<evidence type="ECO:0000256" key="8">
    <source>
        <dbReference type="ARBA" id="ARBA00022982"/>
    </source>
</evidence>
<dbReference type="InterPro" id="IPR011577">
    <property type="entry name" value="Cyt_b561_bac/Ni-Hgenase"/>
</dbReference>
<dbReference type="RefSeq" id="WP_173959967.1">
    <property type="nucleotide sequence ID" value="NZ_CBCSCC010000003.1"/>
</dbReference>
<evidence type="ECO:0000256" key="11">
    <source>
        <dbReference type="ARBA" id="ARBA00023136"/>
    </source>
</evidence>
<dbReference type="InterPro" id="IPR052168">
    <property type="entry name" value="Cytochrome_b561_oxidase"/>
</dbReference>
<dbReference type="GO" id="GO:0020037">
    <property type="term" value="F:heme binding"/>
    <property type="evidence" value="ECO:0007669"/>
    <property type="project" value="TreeGrafter"/>
</dbReference>
<keyword evidence="4" id="KW-1003">Cell membrane</keyword>
<comment type="subcellular location">
    <subcellularLocation>
        <location evidence="2">Cell membrane</location>
        <topology evidence="2">Multi-pass membrane protein</topology>
    </subcellularLocation>
</comment>
<dbReference type="EMBL" id="CP028940">
    <property type="protein sequence ID" value="QKM60198.1"/>
    <property type="molecule type" value="Genomic_DNA"/>
</dbReference>
<feature type="transmembrane region" description="Helical" evidence="13">
    <location>
        <begin position="49"/>
        <end position="67"/>
    </location>
</feature>
<dbReference type="PANTHER" id="PTHR30529:SF1">
    <property type="entry name" value="CYTOCHROME B561 HOMOLOG 2"/>
    <property type="match status" value="1"/>
</dbReference>
<evidence type="ECO:0000256" key="4">
    <source>
        <dbReference type="ARBA" id="ARBA00022475"/>
    </source>
</evidence>
<dbReference type="InterPro" id="IPR016174">
    <property type="entry name" value="Di-haem_cyt_TM"/>
</dbReference>
<comment type="similarity">
    <text evidence="12">Belongs to the cytochrome b561 family.</text>
</comment>
<gene>
    <name evidence="15" type="ORF">DN92_03580</name>
</gene>
<evidence type="ECO:0000256" key="10">
    <source>
        <dbReference type="ARBA" id="ARBA00023004"/>
    </source>
</evidence>
<evidence type="ECO:0000256" key="7">
    <source>
        <dbReference type="ARBA" id="ARBA00022723"/>
    </source>
</evidence>
<keyword evidence="7" id="KW-0479">Metal-binding</keyword>
<evidence type="ECO:0000256" key="5">
    <source>
        <dbReference type="ARBA" id="ARBA00022617"/>
    </source>
</evidence>
<feature type="domain" description="Cytochrome b561 bacterial/Ni-hydrogenase" evidence="14">
    <location>
        <begin position="4"/>
        <end position="180"/>
    </location>
</feature>
<dbReference type="SUPFAM" id="SSF81342">
    <property type="entry name" value="Transmembrane di-heme cytochromes"/>
    <property type="match status" value="1"/>
</dbReference>
<name>A0A6M9PLJ9_9BURK</name>
<keyword evidence="6 13" id="KW-0812">Transmembrane</keyword>
<organism evidence="15 16">
    <name type="scientific">Polynucleobacter arcticus</name>
    <dbReference type="NCBI Taxonomy" id="1743165"/>
    <lineage>
        <taxon>Bacteria</taxon>
        <taxon>Pseudomonadati</taxon>
        <taxon>Pseudomonadota</taxon>
        <taxon>Betaproteobacteria</taxon>
        <taxon>Burkholderiales</taxon>
        <taxon>Burkholderiaceae</taxon>
        <taxon>Polynucleobacter</taxon>
    </lineage>
</organism>
<protein>
    <submittedName>
        <fullName evidence="15">Cytochrome B</fullName>
    </submittedName>
</protein>
<feature type="transmembrane region" description="Helical" evidence="13">
    <location>
        <begin position="93"/>
        <end position="120"/>
    </location>
</feature>
<keyword evidence="11 13" id="KW-0472">Membrane</keyword>
<keyword evidence="16" id="KW-1185">Reference proteome</keyword>
<evidence type="ECO:0000313" key="15">
    <source>
        <dbReference type="EMBL" id="QKM60198.1"/>
    </source>
</evidence>
<evidence type="ECO:0000256" key="9">
    <source>
        <dbReference type="ARBA" id="ARBA00022989"/>
    </source>
</evidence>
<dbReference type="GO" id="GO:0046872">
    <property type="term" value="F:metal ion binding"/>
    <property type="evidence" value="ECO:0007669"/>
    <property type="project" value="UniProtKB-KW"/>
</dbReference>
<dbReference type="KEGG" id="pard:DN92_03580"/>
<evidence type="ECO:0000256" key="2">
    <source>
        <dbReference type="ARBA" id="ARBA00004651"/>
    </source>
</evidence>
<sequence>MINRYSSIARGIHWFTALAILALAILGFWMTQRAGANLWDDLTNTLYGWHKLIGFTVLLVTILRFCLKLNSKTPPYPNSISPYIVKVASVVHYLLYGLLLIVPLLGWAGVTAYPALITLGGYSLPAMPGIPKSELLAKQIFQIHGVLAMTLIAVALLHIAAAINHLIIKRDGIFQRMWFGRQK</sequence>
<dbReference type="Proteomes" id="UP000501090">
    <property type="component" value="Chromosome"/>
</dbReference>
<keyword evidence="3" id="KW-0813">Transport</keyword>
<dbReference type="Pfam" id="PF01292">
    <property type="entry name" value="Ni_hydr_CYTB"/>
    <property type="match status" value="1"/>
</dbReference>
<evidence type="ECO:0000256" key="6">
    <source>
        <dbReference type="ARBA" id="ARBA00022692"/>
    </source>
</evidence>
<proteinExistence type="inferred from homology"/>
<evidence type="ECO:0000313" key="16">
    <source>
        <dbReference type="Proteomes" id="UP000501090"/>
    </source>
</evidence>
<dbReference type="GO" id="GO:0005886">
    <property type="term" value="C:plasma membrane"/>
    <property type="evidence" value="ECO:0007669"/>
    <property type="project" value="UniProtKB-SubCell"/>
</dbReference>
<accession>A0A6M9PLJ9</accession>
<dbReference type="PANTHER" id="PTHR30529">
    <property type="entry name" value="CYTOCHROME B561"/>
    <property type="match status" value="1"/>
</dbReference>
<dbReference type="Gene3D" id="1.20.950.20">
    <property type="entry name" value="Transmembrane di-heme cytochromes, Chain C"/>
    <property type="match status" value="1"/>
</dbReference>
<feature type="transmembrane region" description="Helical" evidence="13">
    <location>
        <begin position="12"/>
        <end position="29"/>
    </location>
</feature>
<dbReference type="GO" id="GO:0022904">
    <property type="term" value="P:respiratory electron transport chain"/>
    <property type="evidence" value="ECO:0007669"/>
    <property type="project" value="InterPro"/>
</dbReference>
<evidence type="ECO:0000256" key="3">
    <source>
        <dbReference type="ARBA" id="ARBA00022448"/>
    </source>
</evidence>